<evidence type="ECO:0000256" key="2">
    <source>
        <dbReference type="ARBA" id="ARBA00038471"/>
    </source>
</evidence>
<keyword evidence="6" id="KW-1185">Reference proteome</keyword>
<reference evidence="5" key="1">
    <citation type="submission" date="2023-10" db="EMBL/GenBank/DDBJ databases">
        <title>Chromosome-level genome of the transformable northern wattle, Acacia crassicarpa.</title>
        <authorList>
            <person name="Massaro I."/>
            <person name="Sinha N.R."/>
            <person name="Poethig S."/>
            <person name="Leichty A.R."/>
        </authorList>
    </citation>
    <scope>NUCLEOTIDE SEQUENCE</scope>
    <source>
        <strain evidence="5">Acra3RX</strain>
        <tissue evidence="5">Leaf</tissue>
    </source>
</reference>
<dbReference type="Proteomes" id="UP001293593">
    <property type="component" value="Unassembled WGS sequence"/>
</dbReference>
<evidence type="ECO:0000313" key="5">
    <source>
        <dbReference type="EMBL" id="KAK4259660.1"/>
    </source>
</evidence>
<sequence length="202" mass="21724">MKALIRQHLSLLLLVTAAFPLFPLSSAATIMTEAPAPTPTPSPDDFIRSVCKVTGDNADVCYSSISPYANVINQNVNTLCCVGLTLARSEARHVATYVSGLKGRFSSDCNFFLGVAINLISESLGTIRQIAAGKGGDFNSSMFNVLTEMSGAITYQDTCKEEFLEEPDGPVKKKALNLLTEAENFADIALAFVHYYSKKASP</sequence>
<dbReference type="Pfam" id="PF04043">
    <property type="entry name" value="PMEI"/>
    <property type="match status" value="1"/>
</dbReference>
<dbReference type="AlphaFoldDB" id="A0AAE1MBS6"/>
<dbReference type="InterPro" id="IPR051955">
    <property type="entry name" value="PME_Inhibitor"/>
</dbReference>
<dbReference type="PANTHER" id="PTHR31080:SF64">
    <property type="entry name" value="PLANT INVERTASE_PECTIN METHYLESTERASE INHIBITOR SUPERFAMILY PROTEIN"/>
    <property type="match status" value="1"/>
</dbReference>
<evidence type="ECO:0000259" key="4">
    <source>
        <dbReference type="SMART" id="SM00856"/>
    </source>
</evidence>
<feature type="domain" description="Pectinesterase inhibitor" evidence="4">
    <location>
        <begin position="42"/>
        <end position="192"/>
    </location>
</feature>
<dbReference type="InterPro" id="IPR035513">
    <property type="entry name" value="Invertase/methylesterase_inhib"/>
</dbReference>
<dbReference type="PANTHER" id="PTHR31080">
    <property type="entry name" value="PECTINESTERASE INHIBITOR-LIKE"/>
    <property type="match status" value="1"/>
</dbReference>
<keyword evidence="1 3" id="KW-0732">Signal</keyword>
<dbReference type="EMBL" id="JAWXYG010000011">
    <property type="protein sequence ID" value="KAK4259660.1"/>
    <property type="molecule type" value="Genomic_DNA"/>
</dbReference>
<protein>
    <recommendedName>
        <fullName evidence="4">Pectinesterase inhibitor domain-containing protein</fullName>
    </recommendedName>
</protein>
<feature type="signal peptide" evidence="3">
    <location>
        <begin position="1"/>
        <end position="27"/>
    </location>
</feature>
<proteinExistence type="inferred from homology"/>
<comment type="caution">
    <text evidence="5">The sequence shown here is derived from an EMBL/GenBank/DDBJ whole genome shotgun (WGS) entry which is preliminary data.</text>
</comment>
<evidence type="ECO:0000256" key="3">
    <source>
        <dbReference type="SAM" id="SignalP"/>
    </source>
</evidence>
<gene>
    <name evidence="5" type="ORF">QN277_005970</name>
</gene>
<dbReference type="CDD" id="cd15798">
    <property type="entry name" value="PMEI-like_3"/>
    <property type="match status" value="1"/>
</dbReference>
<feature type="chain" id="PRO_5042214777" description="Pectinesterase inhibitor domain-containing protein" evidence="3">
    <location>
        <begin position="28"/>
        <end position="202"/>
    </location>
</feature>
<evidence type="ECO:0000313" key="6">
    <source>
        <dbReference type="Proteomes" id="UP001293593"/>
    </source>
</evidence>
<organism evidence="5 6">
    <name type="scientific">Acacia crassicarpa</name>
    <name type="common">northern wattle</name>
    <dbReference type="NCBI Taxonomy" id="499986"/>
    <lineage>
        <taxon>Eukaryota</taxon>
        <taxon>Viridiplantae</taxon>
        <taxon>Streptophyta</taxon>
        <taxon>Embryophyta</taxon>
        <taxon>Tracheophyta</taxon>
        <taxon>Spermatophyta</taxon>
        <taxon>Magnoliopsida</taxon>
        <taxon>eudicotyledons</taxon>
        <taxon>Gunneridae</taxon>
        <taxon>Pentapetalae</taxon>
        <taxon>rosids</taxon>
        <taxon>fabids</taxon>
        <taxon>Fabales</taxon>
        <taxon>Fabaceae</taxon>
        <taxon>Caesalpinioideae</taxon>
        <taxon>mimosoid clade</taxon>
        <taxon>Acacieae</taxon>
        <taxon>Acacia</taxon>
    </lineage>
</organism>
<comment type="similarity">
    <text evidence="2">Belongs to the PMEI family.</text>
</comment>
<accession>A0AAE1MBS6</accession>
<dbReference type="NCBIfam" id="TIGR01614">
    <property type="entry name" value="PME_inhib"/>
    <property type="match status" value="1"/>
</dbReference>
<evidence type="ECO:0000256" key="1">
    <source>
        <dbReference type="ARBA" id="ARBA00022729"/>
    </source>
</evidence>
<name>A0AAE1MBS6_9FABA</name>
<dbReference type="InterPro" id="IPR006501">
    <property type="entry name" value="Pectinesterase_inhib_dom"/>
</dbReference>
<dbReference type="SUPFAM" id="SSF101148">
    <property type="entry name" value="Plant invertase/pectin methylesterase inhibitor"/>
    <property type="match status" value="1"/>
</dbReference>
<dbReference type="SMART" id="SM00856">
    <property type="entry name" value="PMEI"/>
    <property type="match status" value="1"/>
</dbReference>
<dbReference type="Gene3D" id="1.20.140.40">
    <property type="entry name" value="Invertase/pectin methylesterase inhibitor family protein"/>
    <property type="match status" value="1"/>
</dbReference>
<dbReference type="GO" id="GO:0004857">
    <property type="term" value="F:enzyme inhibitor activity"/>
    <property type="evidence" value="ECO:0007669"/>
    <property type="project" value="InterPro"/>
</dbReference>